<evidence type="ECO:0008006" key="3">
    <source>
        <dbReference type="Google" id="ProtNLM"/>
    </source>
</evidence>
<dbReference type="Proteomes" id="UP001291309">
    <property type="component" value="Unassembled WGS sequence"/>
</dbReference>
<evidence type="ECO:0000313" key="1">
    <source>
        <dbReference type="EMBL" id="MDY7228031.1"/>
    </source>
</evidence>
<dbReference type="RefSeq" id="WP_321546759.1">
    <property type="nucleotide sequence ID" value="NZ_JAXIVS010000005.1"/>
</dbReference>
<reference evidence="1 2" key="1">
    <citation type="submission" date="2023-12" db="EMBL/GenBank/DDBJ databases">
        <title>the genome sequence of Hyalangium sp. s54d21.</title>
        <authorList>
            <person name="Zhang X."/>
        </authorList>
    </citation>
    <scope>NUCLEOTIDE SEQUENCE [LARGE SCALE GENOMIC DNA]</scope>
    <source>
        <strain evidence="2">s54d21</strain>
    </source>
</reference>
<dbReference type="EMBL" id="JAXIVS010000005">
    <property type="protein sequence ID" value="MDY7228031.1"/>
    <property type="molecule type" value="Genomic_DNA"/>
</dbReference>
<name>A0ABU5H463_9BACT</name>
<proteinExistence type="predicted"/>
<evidence type="ECO:0000313" key="2">
    <source>
        <dbReference type="Proteomes" id="UP001291309"/>
    </source>
</evidence>
<organism evidence="1 2">
    <name type="scientific">Hyalangium rubrum</name>
    <dbReference type="NCBI Taxonomy" id="3103134"/>
    <lineage>
        <taxon>Bacteria</taxon>
        <taxon>Pseudomonadati</taxon>
        <taxon>Myxococcota</taxon>
        <taxon>Myxococcia</taxon>
        <taxon>Myxococcales</taxon>
        <taxon>Cystobacterineae</taxon>
        <taxon>Archangiaceae</taxon>
        <taxon>Hyalangium</taxon>
    </lineage>
</organism>
<gene>
    <name evidence="1" type="ORF">SYV04_16555</name>
</gene>
<protein>
    <recommendedName>
        <fullName evidence="3">Lipoprotein</fullName>
    </recommendedName>
</protein>
<sequence length="240" mass="26035">MTGLAACGPETSELLPDEAPALGQQEQALNPPLQDPQQCNLPAGRYAVSARQTSTPNVYDVWFLNNGLNSLSYPAASCKSMLFVWNEATAPVPPNAQTSPSNAIYRLFEGWWFGSTPASGPRRFAVKAIWRNHDLYSVYGTNLEGHLYTAGGTPARLGAFNYIGPGSDQNHMLWLGNAPSACAGQELDSILFGGCMLWSLYLESGTSRLAGYEMVRNANGTCPAGYYCPQLPPVDWYPFP</sequence>
<accession>A0ABU5H463</accession>
<comment type="caution">
    <text evidence="1">The sequence shown here is derived from an EMBL/GenBank/DDBJ whole genome shotgun (WGS) entry which is preliminary data.</text>
</comment>
<keyword evidence="2" id="KW-1185">Reference proteome</keyword>